<gene>
    <name evidence="1" type="ORF">UAU_02889</name>
</gene>
<protein>
    <recommendedName>
        <fullName evidence="3">DUF2922 family protein</fullName>
    </recommendedName>
</protein>
<sequence length="72" mass="8202">MPTTKLVAVFQTENGKNQVWSYESPNTDKTPEEIKATLARLTQLNLFQKHGIRQFAALQSAEFITTQETTIF</sequence>
<dbReference type="Pfam" id="PF11148">
    <property type="entry name" value="DUF2922"/>
    <property type="match status" value="1"/>
</dbReference>
<dbReference type="AlphaFoldDB" id="R2SK34"/>
<evidence type="ECO:0000313" key="1">
    <source>
        <dbReference type="EMBL" id="EOH93246.1"/>
    </source>
</evidence>
<evidence type="ECO:0008006" key="3">
    <source>
        <dbReference type="Google" id="ProtNLM"/>
    </source>
</evidence>
<evidence type="ECO:0000313" key="2">
    <source>
        <dbReference type="Proteomes" id="UP000013782"/>
    </source>
</evidence>
<proteinExistence type="predicted"/>
<dbReference type="InterPro" id="IPR021321">
    <property type="entry name" value="DUF2922"/>
</dbReference>
<dbReference type="Proteomes" id="UP000013782">
    <property type="component" value="Unassembled WGS sequence"/>
</dbReference>
<dbReference type="OrthoDB" id="2323347at2"/>
<reference evidence="1 2" key="1">
    <citation type="submission" date="2013-02" db="EMBL/GenBank/DDBJ databases">
        <title>The Genome Sequence of Enterococcus pallens BAA-351.</title>
        <authorList>
            <consortium name="The Broad Institute Genome Sequencing Platform"/>
            <consortium name="The Broad Institute Genome Sequencing Center for Infectious Disease"/>
            <person name="Earl A.M."/>
            <person name="Gilmore M.S."/>
            <person name="Lebreton F."/>
            <person name="Walker B."/>
            <person name="Young S.K."/>
            <person name="Zeng Q."/>
            <person name="Gargeya S."/>
            <person name="Fitzgerald M."/>
            <person name="Haas B."/>
            <person name="Abouelleil A."/>
            <person name="Alvarado L."/>
            <person name="Arachchi H.M."/>
            <person name="Berlin A.M."/>
            <person name="Chapman S.B."/>
            <person name="Dewar J."/>
            <person name="Goldberg J."/>
            <person name="Griggs A."/>
            <person name="Gujja S."/>
            <person name="Hansen M."/>
            <person name="Howarth C."/>
            <person name="Imamovic A."/>
            <person name="Larimer J."/>
            <person name="McCowan C."/>
            <person name="Murphy C."/>
            <person name="Neiman D."/>
            <person name="Pearson M."/>
            <person name="Priest M."/>
            <person name="Roberts A."/>
            <person name="Saif S."/>
            <person name="Shea T."/>
            <person name="Sisk P."/>
            <person name="Sykes S."/>
            <person name="Wortman J."/>
            <person name="Nusbaum C."/>
            <person name="Birren B."/>
        </authorList>
    </citation>
    <scope>NUCLEOTIDE SEQUENCE [LARGE SCALE GENOMIC DNA]</scope>
    <source>
        <strain evidence="1 2">ATCC BAA-351</strain>
    </source>
</reference>
<dbReference type="PATRIC" id="fig|1158607.3.peg.2880"/>
<organism evidence="1 2">
    <name type="scientific">Enterococcus pallens ATCC BAA-351</name>
    <dbReference type="NCBI Taxonomy" id="1158607"/>
    <lineage>
        <taxon>Bacteria</taxon>
        <taxon>Bacillati</taxon>
        <taxon>Bacillota</taxon>
        <taxon>Bacilli</taxon>
        <taxon>Lactobacillales</taxon>
        <taxon>Enterococcaceae</taxon>
        <taxon>Enterococcus</taxon>
    </lineage>
</organism>
<dbReference type="HOGENOM" id="CLU_181401_0_0_9"/>
<dbReference type="EMBL" id="AJAQ01000018">
    <property type="protein sequence ID" value="EOH93246.1"/>
    <property type="molecule type" value="Genomic_DNA"/>
</dbReference>
<comment type="caution">
    <text evidence="1">The sequence shown here is derived from an EMBL/GenBank/DDBJ whole genome shotgun (WGS) entry which is preliminary data.</text>
</comment>
<name>R2SK34_9ENTE</name>
<keyword evidence="2" id="KW-1185">Reference proteome</keyword>
<accession>R2SK34</accession>
<dbReference type="RefSeq" id="WP_010757872.1">
    <property type="nucleotide sequence ID" value="NZ_ASWD01000001.1"/>
</dbReference>